<dbReference type="KEGG" id="dli:dnl_42100"/>
<evidence type="ECO:0000313" key="2">
    <source>
        <dbReference type="EMBL" id="QTA81856.1"/>
    </source>
</evidence>
<dbReference type="Proteomes" id="UP000663720">
    <property type="component" value="Chromosome"/>
</dbReference>
<sequence length="60" mass="6763">MGEPCVFPADKTKVTGNPVRRRNSRQPGEVFAPGYESEKRHKEKRGKAGYQARTGNTERT</sequence>
<dbReference type="EMBL" id="CP061799">
    <property type="protein sequence ID" value="QTA81856.1"/>
    <property type="molecule type" value="Genomic_DNA"/>
</dbReference>
<accession>A0A975BA92</accession>
<organism evidence="2 3">
    <name type="scientific">Desulfonema limicola</name>
    <dbReference type="NCBI Taxonomy" id="45656"/>
    <lineage>
        <taxon>Bacteria</taxon>
        <taxon>Pseudomonadati</taxon>
        <taxon>Thermodesulfobacteriota</taxon>
        <taxon>Desulfobacteria</taxon>
        <taxon>Desulfobacterales</taxon>
        <taxon>Desulfococcaceae</taxon>
        <taxon>Desulfonema</taxon>
    </lineage>
</organism>
<keyword evidence="3" id="KW-1185">Reference proteome</keyword>
<protein>
    <submittedName>
        <fullName evidence="2">Uncharacterized protein</fullName>
    </submittedName>
</protein>
<evidence type="ECO:0000313" key="3">
    <source>
        <dbReference type="Proteomes" id="UP000663720"/>
    </source>
</evidence>
<evidence type="ECO:0000256" key="1">
    <source>
        <dbReference type="SAM" id="MobiDB-lite"/>
    </source>
</evidence>
<reference evidence="2" key="1">
    <citation type="journal article" date="2021" name="Microb. Physiol.">
        <title>Proteogenomic Insights into the Physiology of Marine, Sulfate-Reducing, Filamentous Desulfonema limicola and Desulfonema magnum.</title>
        <authorList>
            <person name="Schnaars V."/>
            <person name="Wohlbrand L."/>
            <person name="Scheve S."/>
            <person name="Hinrichs C."/>
            <person name="Reinhardt R."/>
            <person name="Rabus R."/>
        </authorList>
    </citation>
    <scope>NUCLEOTIDE SEQUENCE</scope>
    <source>
        <strain evidence="2">5ac10</strain>
    </source>
</reference>
<proteinExistence type="predicted"/>
<feature type="region of interest" description="Disordered" evidence="1">
    <location>
        <begin position="1"/>
        <end position="60"/>
    </location>
</feature>
<gene>
    <name evidence="2" type="ORF">dnl_42100</name>
</gene>
<dbReference type="AlphaFoldDB" id="A0A975BA92"/>
<name>A0A975BA92_9BACT</name>